<evidence type="ECO:0000313" key="6">
    <source>
        <dbReference type="Proteomes" id="UP000014160"/>
    </source>
</evidence>
<gene>
    <name evidence="4" type="ORF">I592_00496</name>
    <name evidence="3" type="ORF">UKC_03466</name>
</gene>
<dbReference type="Proteomes" id="UP000014160">
    <property type="component" value="Unassembled WGS sequence"/>
</dbReference>
<comment type="similarity">
    <text evidence="1">Belongs to the PemK/MazF family.</text>
</comment>
<evidence type="ECO:0008006" key="7">
    <source>
        <dbReference type="Google" id="ProtNLM"/>
    </source>
</evidence>
<dbReference type="Pfam" id="PF02452">
    <property type="entry name" value="PemK_toxin"/>
    <property type="match status" value="1"/>
</dbReference>
<dbReference type="Gene3D" id="2.30.30.110">
    <property type="match status" value="1"/>
</dbReference>
<evidence type="ECO:0000256" key="1">
    <source>
        <dbReference type="ARBA" id="ARBA00007521"/>
    </source>
</evidence>
<evidence type="ECO:0000313" key="4">
    <source>
        <dbReference type="EMBL" id="EOW81211.1"/>
    </source>
</evidence>
<dbReference type="EMBL" id="ASWH01000001">
    <property type="protein sequence ID" value="EOW81211.1"/>
    <property type="molecule type" value="Genomic_DNA"/>
</dbReference>
<evidence type="ECO:0000256" key="2">
    <source>
        <dbReference type="ARBA" id="ARBA00022649"/>
    </source>
</evidence>
<dbReference type="Proteomes" id="UP000013750">
    <property type="component" value="Unassembled WGS sequence"/>
</dbReference>
<keyword evidence="2" id="KW-1277">Toxin-antitoxin system</keyword>
<dbReference type="OrthoDB" id="2223833at2"/>
<accession>R2XFD4</accession>
<dbReference type="eggNOG" id="ENOG5033BR8">
    <property type="taxonomic scope" value="Bacteria"/>
</dbReference>
<organism evidence="3 5">
    <name type="scientific">Enterococcus gilvus ATCC BAA-350</name>
    <dbReference type="NCBI Taxonomy" id="1158614"/>
    <lineage>
        <taxon>Bacteria</taxon>
        <taxon>Bacillati</taxon>
        <taxon>Bacillota</taxon>
        <taxon>Bacilli</taxon>
        <taxon>Lactobacillales</taxon>
        <taxon>Enterococcaceae</taxon>
        <taxon>Enterococcus</taxon>
    </lineage>
</organism>
<dbReference type="HOGENOM" id="CLU_121823_7_1_9"/>
<evidence type="ECO:0000313" key="3">
    <source>
        <dbReference type="EMBL" id="EOI53514.1"/>
    </source>
</evidence>
<proteinExistence type="inferred from homology"/>
<reference evidence="4 6" key="2">
    <citation type="submission" date="2013-03" db="EMBL/GenBank/DDBJ databases">
        <title>The Genome Sequence of Enterococcus gilvus ATCC BAA-350 (PacBio/Illumina hybrid assembly).</title>
        <authorList>
            <consortium name="The Broad Institute Genomics Platform"/>
            <consortium name="The Broad Institute Genome Sequencing Center for Infectious Disease"/>
            <person name="Earl A."/>
            <person name="Russ C."/>
            <person name="Gilmore M."/>
            <person name="Surin D."/>
            <person name="Walker B."/>
            <person name="Young S."/>
            <person name="Zeng Q."/>
            <person name="Gargeya S."/>
            <person name="Fitzgerald M."/>
            <person name="Haas B."/>
            <person name="Abouelleil A."/>
            <person name="Allen A.W."/>
            <person name="Alvarado L."/>
            <person name="Arachchi H.M."/>
            <person name="Berlin A.M."/>
            <person name="Chapman S.B."/>
            <person name="Gainer-Dewar J."/>
            <person name="Goldberg J."/>
            <person name="Griggs A."/>
            <person name="Gujja S."/>
            <person name="Hansen M."/>
            <person name="Howarth C."/>
            <person name="Imamovic A."/>
            <person name="Ireland A."/>
            <person name="Larimer J."/>
            <person name="McCowan C."/>
            <person name="Murphy C."/>
            <person name="Pearson M."/>
            <person name="Poon T.W."/>
            <person name="Priest M."/>
            <person name="Roberts A."/>
            <person name="Saif S."/>
            <person name="Shea T."/>
            <person name="Sisk P."/>
            <person name="Sykes S."/>
            <person name="Wortman J."/>
            <person name="Nusbaum C."/>
            <person name="Birren B."/>
        </authorList>
    </citation>
    <scope>NUCLEOTIDE SEQUENCE [LARGE SCALE GENOMIC DNA]</scope>
    <source>
        <strain evidence="4 6">ATCC BAA-350</strain>
    </source>
</reference>
<name>R2XFD4_9ENTE</name>
<comment type="caution">
    <text evidence="3">The sequence shown here is derived from an EMBL/GenBank/DDBJ whole genome shotgun (WGS) entry which is preliminary data.</text>
</comment>
<dbReference type="PATRIC" id="fig|1158614.3.peg.3443"/>
<dbReference type="AlphaFoldDB" id="R2XFD4"/>
<dbReference type="InterPro" id="IPR011067">
    <property type="entry name" value="Plasmid_toxin/cell-grow_inhib"/>
</dbReference>
<keyword evidence="6" id="KW-1185">Reference proteome</keyword>
<protein>
    <recommendedName>
        <fullName evidence="7">MazF family toxin-antitoxin system</fullName>
    </recommendedName>
</protein>
<sequence length="111" mass="12678">MIRQNDVLILYIPFNDAAGRGKMRPALFVQRTHSGVKVFRITSKYATKSAKIQKRYYKIKDWKEAGLNKPSWIDIGESASFDLENFSPKKIGTLSTNDINSLAEFIEKYTG</sequence>
<dbReference type="EMBL" id="AJDQ01000012">
    <property type="protein sequence ID" value="EOI53514.1"/>
    <property type="molecule type" value="Genomic_DNA"/>
</dbReference>
<dbReference type="GO" id="GO:0003677">
    <property type="term" value="F:DNA binding"/>
    <property type="evidence" value="ECO:0007669"/>
    <property type="project" value="InterPro"/>
</dbReference>
<dbReference type="SUPFAM" id="SSF50118">
    <property type="entry name" value="Cell growth inhibitor/plasmid maintenance toxic component"/>
    <property type="match status" value="1"/>
</dbReference>
<dbReference type="RefSeq" id="WP_010781810.1">
    <property type="nucleotide sequence ID" value="NZ_KB946874.1"/>
</dbReference>
<evidence type="ECO:0000313" key="5">
    <source>
        <dbReference type="Proteomes" id="UP000013750"/>
    </source>
</evidence>
<dbReference type="InterPro" id="IPR003477">
    <property type="entry name" value="PemK-like"/>
</dbReference>
<reference evidence="3 5" key="1">
    <citation type="submission" date="2013-02" db="EMBL/GenBank/DDBJ databases">
        <title>The Genome Sequence of Enterococcus gilvus ATCC BAA-350.</title>
        <authorList>
            <consortium name="The Broad Institute Genome Sequencing Platform"/>
            <consortium name="The Broad Institute Genome Sequencing Center for Infectious Disease"/>
            <person name="Earl A.M."/>
            <person name="Gilmore M.S."/>
            <person name="Lebreton F."/>
            <person name="Walker B."/>
            <person name="Young S.K."/>
            <person name="Zeng Q."/>
            <person name="Gargeya S."/>
            <person name="Fitzgerald M."/>
            <person name="Haas B."/>
            <person name="Abouelleil A."/>
            <person name="Alvarado L."/>
            <person name="Arachchi H.M."/>
            <person name="Berlin A.M."/>
            <person name="Chapman S.B."/>
            <person name="Dewar J."/>
            <person name="Goldberg J."/>
            <person name="Griggs A."/>
            <person name="Gujja S."/>
            <person name="Hansen M."/>
            <person name="Howarth C."/>
            <person name="Imamovic A."/>
            <person name="Larimer J."/>
            <person name="McCowan C."/>
            <person name="Murphy C."/>
            <person name="Neiman D."/>
            <person name="Pearson M."/>
            <person name="Priest M."/>
            <person name="Roberts A."/>
            <person name="Saif S."/>
            <person name="Shea T."/>
            <person name="Sisk P."/>
            <person name="Sykes S."/>
            <person name="Wortman J."/>
            <person name="Nusbaum C."/>
            <person name="Birren B."/>
        </authorList>
    </citation>
    <scope>NUCLEOTIDE SEQUENCE [LARGE SCALE GENOMIC DNA]</scope>
    <source>
        <strain evidence="3 5">ATCC BAA-350</strain>
    </source>
</reference>